<dbReference type="CDD" id="cd06150">
    <property type="entry name" value="YjgF_YER057c_UK114_like_2"/>
    <property type="match status" value="1"/>
</dbReference>
<protein>
    <submittedName>
        <fullName evidence="1">RidA family protein</fullName>
    </submittedName>
</protein>
<dbReference type="Gene3D" id="3.30.1330.40">
    <property type="entry name" value="RutC-like"/>
    <property type="match status" value="1"/>
</dbReference>
<dbReference type="InterPro" id="IPR035709">
    <property type="entry name" value="YoaB-like"/>
</dbReference>
<dbReference type="PANTHER" id="PTHR47328:SF1">
    <property type="entry name" value="RUTC FAMILY PROTEIN YOAB"/>
    <property type="match status" value="1"/>
</dbReference>
<keyword evidence="2" id="KW-1185">Reference proteome</keyword>
<dbReference type="PANTHER" id="PTHR47328">
    <property type="match status" value="1"/>
</dbReference>
<organism evidence="1 2">
    <name type="scientific">Psychrilyobacter piezotolerans</name>
    <dbReference type="NCBI Taxonomy" id="2293438"/>
    <lineage>
        <taxon>Bacteria</taxon>
        <taxon>Fusobacteriati</taxon>
        <taxon>Fusobacteriota</taxon>
        <taxon>Fusobacteriia</taxon>
        <taxon>Fusobacteriales</taxon>
        <taxon>Fusobacteriaceae</taxon>
        <taxon>Psychrilyobacter</taxon>
    </lineage>
</organism>
<gene>
    <name evidence="1" type="ORF">DYH56_08235</name>
</gene>
<dbReference type="SUPFAM" id="SSF55298">
    <property type="entry name" value="YjgF-like"/>
    <property type="match status" value="1"/>
</dbReference>
<dbReference type="InterPro" id="IPR006175">
    <property type="entry name" value="YjgF/YER057c/UK114"/>
</dbReference>
<accession>A0ABX9KGY1</accession>
<sequence>MSHAVIHNDVAYLCGQVPKDETQGMAEQTRTTLEKVDQLLADIGSHKSKILSATVYIKDMNQFKEMNEVWDSWVEEGSAPARACVEANMARESLLVEVSVIAAV</sequence>
<evidence type="ECO:0000313" key="2">
    <source>
        <dbReference type="Proteomes" id="UP000263486"/>
    </source>
</evidence>
<evidence type="ECO:0000313" key="1">
    <source>
        <dbReference type="EMBL" id="REI41217.1"/>
    </source>
</evidence>
<dbReference type="InterPro" id="IPR035959">
    <property type="entry name" value="RutC-like_sf"/>
</dbReference>
<comment type="caution">
    <text evidence="1">The sequence shown here is derived from an EMBL/GenBank/DDBJ whole genome shotgun (WGS) entry which is preliminary data.</text>
</comment>
<dbReference type="Pfam" id="PF01042">
    <property type="entry name" value="Ribonuc_L-PSP"/>
    <property type="match status" value="1"/>
</dbReference>
<reference evidence="1 2" key="1">
    <citation type="submission" date="2018-08" db="EMBL/GenBank/DDBJ databases">
        <title>Draft genome sequence of Psychrilyobacter sp. strain SD5 isolated from Black Sea water.</title>
        <authorList>
            <person name="Yadav S."/>
            <person name="Villanueva L."/>
            <person name="Damste J.S.S."/>
        </authorList>
    </citation>
    <scope>NUCLEOTIDE SEQUENCE [LARGE SCALE GENOMIC DNA]</scope>
    <source>
        <strain evidence="1 2">SD5</strain>
    </source>
</reference>
<dbReference type="EMBL" id="QUAJ01000012">
    <property type="protein sequence ID" value="REI41217.1"/>
    <property type="molecule type" value="Genomic_DNA"/>
</dbReference>
<dbReference type="Proteomes" id="UP000263486">
    <property type="component" value="Unassembled WGS sequence"/>
</dbReference>
<name>A0ABX9KGY1_9FUSO</name>
<proteinExistence type="predicted"/>